<evidence type="ECO:0000256" key="5">
    <source>
        <dbReference type="ARBA" id="ARBA00022741"/>
    </source>
</evidence>
<dbReference type="NCBIfam" id="TIGR00229">
    <property type="entry name" value="sensory_box"/>
    <property type="match status" value="2"/>
</dbReference>
<dbReference type="InterPro" id="IPR013655">
    <property type="entry name" value="PAS_fold_3"/>
</dbReference>
<dbReference type="InterPro" id="IPR036097">
    <property type="entry name" value="HisK_dim/P_sf"/>
</dbReference>
<evidence type="ECO:0000256" key="9">
    <source>
        <dbReference type="SAM" id="Coils"/>
    </source>
</evidence>
<dbReference type="InterPro" id="IPR036890">
    <property type="entry name" value="HATPase_C_sf"/>
</dbReference>
<dbReference type="PRINTS" id="PR00344">
    <property type="entry name" value="BCTRLSENSOR"/>
</dbReference>
<keyword evidence="10" id="KW-1133">Transmembrane helix</keyword>
<evidence type="ECO:0000313" key="14">
    <source>
        <dbReference type="EMBL" id="AXC14535.1"/>
    </source>
</evidence>
<dbReference type="SMART" id="SM00091">
    <property type="entry name" value="PAS"/>
    <property type="match status" value="2"/>
</dbReference>
<dbReference type="CDD" id="cd00130">
    <property type="entry name" value="PAS"/>
    <property type="match status" value="2"/>
</dbReference>
<dbReference type="SMART" id="SM00387">
    <property type="entry name" value="HATPase_c"/>
    <property type="match status" value="1"/>
</dbReference>
<gene>
    <name evidence="14" type="ORF">ACPOL_5283</name>
</gene>
<dbReference type="InterPro" id="IPR004358">
    <property type="entry name" value="Sig_transdc_His_kin-like_C"/>
</dbReference>
<dbReference type="Gene3D" id="2.10.70.100">
    <property type="match status" value="1"/>
</dbReference>
<dbReference type="InterPro" id="IPR058544">
    <property type="entry name" value="ETR1_N"/>
</dbReference>
<feature type="domain" description="PAS" evidence="12">
    <location>
        <begin position="306"/>
        <end position="352"/>
    </location>
</feature>
<keyword evidence="8" id="KW-0902">Two-component regulatory system</keyword>
<feature type="domain" description="Histidine kinase" evidence="11">
    <location>
        <begin position="453"/>
        <end position="669"/>
    </location>
</feature>
<comment type="catalytic activity">
    <reaction evidence="1">
        <text>ATP + protein L-histidine = ADP + protein N-phospho-L-histidine.</text>
        <dbReference type="EC" id="2.7.13.3"/>
    </reaction>
</comment>
<dbReference type="SMART" id="SM00086">
    <property type="entry name" value="PAC"/>
    <property type="match status" value="2"/>
</dbReference>
<keyword evidence="9" id="KW-0175">Coiled coil</keyword>
<dbReference type="SUPFAM" id="SSF47384">
    <property type="entry name" value="Homodimeric domain of signal transducing histidine kinase"/>
    <property type="match status" value="1"/>
</dbReference>
<keyword evidence="10" id="KW-0812">Transmembrane</keyword>
<accession>A0A2Z5G788</accession>
<dbReference type="GO" id="GO:0005524">
    <property type="term" value="F:ATP binding"/>
    <property type="evidence" value="ECO:0007669"/>
    <property type="project" value="UniProtKB-KW"/>
</dbReference>
<keyword evidence="3" id="KW-0597">Phosphoprotein</keyword>
<dbReference type="Pfam" id="PF08447">
    <property type="entry name" value="PAS_3"/>
    <property type="match status" value="1"/>
</dbReference>
<dbReference type="PANTHER" id="PTHR43065:SF10">
    <property type="entry name" value="PEROXIDE STRESS-ACTIVATED HISTIDINE KINASE MAK3"/>
    <property type="match status" value="1"/>
</dbReference>
<feature type="transmembrane region" description="Helical" evidence="10">
    <location>
        <begin position="20"/>
        <end position="48"/>
    </location>
</feature>
<feature type="domain" description="PAC" evidence="13">
    <location>
        <begin position="253"/>
        <end position="305"/>
    </location>
</feature>
<dbReference type="GO" id="GO:0042802">
    <property type="term" value="F:identical protein binding"/>
    <property type="evidence" value="ECO:0007669"/>
    <property type="project" value="UniProtKB-ARBA"/>
</dbReference>
<dbReference type="Gene3D" id="1.10.287.130">
    <property type="match status" value="1"/>
</dbReference>
<proteinExistence type="predicted"/>
<dbReference type="Pfam" id="PF02518">
    <property type="entry name" value="HATPase_c"/>
    <property type="match status" value="1"/>
</dbReference>
<dbReference type="InterPro" id="IPR005467">
    <property type="entry name" value="His_kinase_dom"/>
</dbReference>
<dbReference type="Gene3D" id="3.30.565.10">
    <property type="entry name" value="Histidine kinase-like ATPase, C-terminal domain"/>
    <property type="match status" value="1"/>
</dbReference>
<protein>
    <recommendedName>
        <fullName evidence="2">histidine kinase</fullName>
        <ecNumber evidence="2">2.7.13.3</ecNumber>
    </recommendedName>
</protein>
<keyword evidence="7" id="KW-0067">ATP-binding</keyword>
<evidence type="ECO:0000259" key="11">
    <source>
        <dbReference type="PROSITE" id="PS50109"/>
    </source>
</evidence>
<dbReference type="InterPro" id="IPR000014">
    <property type="entry name" value="PAS"/>
</dbReference>
<dbReference type="Pfam" id="PF25487">
    <property type="entry name" value="ETR1_N"/>
    <property type="match status" value="1"/>
</dbReference>
<dbReference type="RefSeq" id="WP_236656994.1">
    <property type="nucleotide sequence ID" value="NZ_CP030840.1"/>
</dbReference>
<dbReference type="InterPro" id="IPR035965">
    <property type="entry name" value="PAS-like_dom_sf"/>
</dbReference>
<dbReference type="Pfam" id="PF13426">
    <property type="entry name" value="PAS_9"/>
    <property type="match status" value="1"/>
</dbReference>
<dbReference type="InterPro" id="IPR003661">
    <property type="entry name" value="HisK_dim/P_dom"/>
</dbReference>
<dbReference type="KEGG" id="abas:ACPOL_5283"/>
<evidence type="ECO:0000256" key="8">
    <source>
        <dbReference type="ARBA" id="ARBA00023012"/>
    </source>
</evidence>
<dbReference type="EC" id="2.7.13.3" evidence="2"/>
<feature type="coiled-coil region" evidence="9">
    <location>
        <begin position="122"/>
        <end position="188"/>
    </location>
</feature>
<reference evidence="14 15" key="1">
    <citation type="journal article" date="2018" name="Front. Microbiol.">
        <title>Hydrolytic Capabilities as a Key to Environmental Success: Chitinolytic and Cellulolytic Acidobacteria From Acidic Sub-arctic Soils and Boreal Peatlands.</title>
        <authorList>
            <person name="Belova S.E."/>
            <person name="Ravin N.V."/>
            <person name="Pankratov T.A."/>
            <person name="Rakitin A.L."/>
            <person name="Ivanova A.A."/>
            <person name="Beletsky A.V."/>
            <person name="Mardanov A.V."/>
            <person name="Sinninghe Damste J.S."/>
            <person name="Dedysh S.N."/>
        </authorList>
    </citation>
    <scope>NUCLEOTIDE SEQUENCE [LARGE SCALE GENOMIC DNA]</scope>
    <source>
        <strain evidence="14 15">SBC82</strain>
    </source>
</reference>
<dbReference type="Gene3D" id="3.30.450.20">
    <property type="entry name" value="PAS domain"/>
    <property type="match status" value="2"/>
</dbReference>
<evidence type="ECO:0000259" key="12">
    <source>
        <dbReference type="PROSITE" id="PS50112"/>
    </source>
</evidence>
<name>A0A2Z5G788_9BACT</name>
<dbReference type="PROSITE" id="PS50113">
    <property type="entry name" value="PAC"/>
    <property type="match status" value="2"/>
</dbReference>
<dbReference type="SMART" id="SM00388">
    <property type="entry name" value="HisKA"/>
    <property type="match status" value="1"/>
</dbReference>
<dbReference type="GO" id="GO:0000155">
    <property type="term" value="F:phosphorelay sensor kinase activity"/>
    <property type="evidence" value="ECO:0007669"/>
    <property type="project" value="InterPro"/>
</dbReference>
<keyword evidence="5" id="KW-0547">Nucleotide-binding</keyword>
<keyword evidence="15" id="KW-1185">Reference proteome</keyword>
<dbReference type="SUPFAM" id="SSF55874">
    <property type="entry name" value="ATPase domain of HSP90 chaperone/DNA topoisomerase II/histidine kinase"/>
    <property type="match status" value="1"/>
</dbReference>
<evidence type="ECO:0000256" key="2">
    <source>
        <dbReference type="ARBA" id="ARBA00012438"/>
    </source>
</evidence>
<evidence type="ECO:0000256" key="10">
    <source>
        <dbReference type="SAM" id="Phobius"/>
    </source>
</evidence>
<evidence type="ECO:0000313" key="15">
    <source>
        <dbReference type="Proteomes" id="UP000253606"/>
    </source>
</evidence>
<keyword evidence="10" id="KW-0472">Membrane</keyword>
<dbReference type="CDD" id="cd22265">
    <property type="entry name" value="UDM1_RNF168"/>
    <property type="match status" value="1"/>
</dbReference>
<dbReference type="AlphaFoldDB" id="A0A2Z5G788"/>
<feature type="transmembrane region" description="Helical" evidence="10">
    <location>
        <begin position="55"/>
        <end position="81"/>
    </location>
</feature>
<dbReference type="Proteomes" id="UP000253606">
    <property type="component" value="Chromosome"/>
</dbReference>
<evidence type="ECO:0000256" key="1">
    <source>
        <dbReference type="ARBA" id="ARBA00000085"/>
    </source>
</evidence>
<evidence type="ECO:0000256" key="7">
    <source>
        <dbReference type="ARBA" id="ARBA00022840"/>
    </source>
</evidence>
<dbReference type="FunFam" id="3.30.565.10:FF:000042">
    <property type="entry name" value="Two-component sensor histidine kinase KdpD"/>
    <property type="match status" value="1"/>
</dbReference>
<evidence type="ECO:0000256" key="4">
    <source>
        <dbReference type="ARBA" id="ARBA00022679"/>
    </source>
</evidence>
<dbReference type="Pfam" id="PF00512">
    <property type="entry name" value="HisKA"/>
    <property type="match status" value="1"/>
</dbReference>
<feature type="domain" description="PAC" evidence="13">
    <location>
        <begin position="381"/>
        <end position="433"/>
    </location>
</feature>
<dbReference type="InterPro" id="IPR003594">
    <property type="entry name" value="HATPase_dom"/>
</dbReference>
<dbReference type="InterPro" id="IPR001610">
    <property type="entry name" value="PAC"/>
</dbReference>
<evidence type="ECO:0000259" key="13">
    <source>
        <dbReference type="PROSITE" id="PS50113"/>
    </source>
</evidence>
<keyword evidence="4" id="KW-0808">Transferase</keyword>
<keyword evidence="6 14" id="KW-0418">Kinase</keyword>
<dbReference type="PROSITE" id="PS50112">
    <property type="entry name" value="PAS"/>
    <property type="match status" value="1"/>
</dbReference>
<dbReference type="SUPFAM" id="SSF55785">
    <property type="entry name" value="PYP-like sensor domain (PAS domain)"/>
    <property type="match status" value="2"/>
</dbReference>
<evidence type="ECO:0000256" key="3">
    <source>
        <dbReference type="ARBA" id="ARBA00022553"/>
    </source>
</evidence>
<organism evidence="14 15">
    <name type="scientific">Acidisarcina polymorpha</name>
    <dbReference type="NCBI Taxonomy" id="2211140"/>
    <lineage>
        <taxon>Bacteria</taxon>
        <taxon>Pseudomonadati</taxon>
        <taxon>Acidobacteriota</taxon>
        <taxon>Terriglobia</taxon>
        <taxon>Terriglobales</taxon>
        <taxon>Acidobacteriaceae</taxon>
        <taxon>Acidisarcina</taxon>
    </lineage>
</organism>
<evidence type="ECO:0000256" key="6">
    <source>
        <dbReference type="ARBA" id="ARBA00022777"/>
    </source>
</evidence>
<sequence length="669" mass="74925">MFFSSGSDTPYGHYYLWDPGLVWLHVISDALIALSYLSIPFTLAYFVVKRRDLPFHWMFVCFGIFILAGSSTHAMGVWTLWHADYWLSGSIKAITAIASVITAILLVRLVPHAVALPSPALLRFEIAERSGAEKELSRANAELERRVEARTAELKKLNEDLVLEIGERKRIEQTLRKSEEQLRLAQQASGLGLWDWDPRTDRAVWSDQTFRIFGLEPDNQKLDEARFVALIYPGDRTAVKLAIREALRPGGEFDAEYRMQRQDGQLRWLLSKGRTHCDAAGQPFRMIGLTLDVTERRQAAEDLRRSDERFRLLVDSITDYAIFMLDSAGFVTSWNTGAERLKGYQAQEIIGQHFSCFYCDEDLRKGEPAMALREAAAAGRYEANGWRLRKDGTRFQANAILTALQDEKGALIGFAKITRDLTESRLAEEAVQAAHDELARVVRASTLGALTASIAHEINQPLAAIVNNANAARRILANPESDLEEVQQAVIDIAEAGTRAAEIISHIRSLLKKNAPQKSLLDINQVIREVLALTTGVLKKQHISLRTELRTELPPVLGDRVQLQQVLLNLIMNGIEAMNAILDRPRVLVIRSERRELGLEVAVKDYGTGLDPQHLERIFDTFFTTKASGMGMGLSISRSIIEAHNGRLWASRDPATHGATFHFSLPGMA</sequence>
<dbReference type="EMBL" id="CP030840">
    <property type="protein sequence ID" value="AXC14535.1"/>
    <property type="molecule type" value="Genomic_DNA"/>
</dbReference>
<dbReference type="InterPro" id="IPR000700">
    <property type="entry name" value="PAS-assoc_C"/>
</dbReference>
<dbReference type="PROSITE" id="PS50109">
    <property type="entry name" value="HIS_KIN"/>
    <property type="match status" value="1"/>
</dbReference>
<dbReference type="PANTHER" id="PTHR43065">
    <property type="entry name" value="SENSOR HISTIDINE KINASE"/>
    <property type="match status" value="1"/>
</dbReference>